<keyword evidence="2" id="KW-1185">Reference proteome</keyword>
<reference evidence="1 2" key="1">
    <citation type="submission" date="2021-10" db="EMBL/GenBank/DDBJ databases">
        <title>Streptomyces sp. strain SMC 277, a novel streptomycete isolated from soil.</title>
        <authorList>
            <person name="Chanama M."/>
        </authorList>
    </citation>
    <scope>NUCLEOTIDE SEQUENCE [LARGE SCALE GENOMIC DNA]</scope>
    <source>
        <strain evidence="1 2">SMC 277</strain>
    </source>
</reference>
<evidence type="ECO:0008006" key="3">
    <source>
        <dbReference type="Google" id="ProtNLM"/>
    </source>
</evidence>
<evidence type="ECO:0000313" key="1">
    <source>
        <dbReference type="EMBL" id="MCB5180857.1"/>
    </source>
</evidence>
<dbReference type="InterPro" id="IPR039708">
    <property type="entry name" value="MT1774/Rv1733c-like"/>
</dbReference>
<dbReference type="RefSeq" id="WP_226727864.1">
    <property type="nucleotide sequence ID" value="NZ_JAJAUY010000055.1"/>
</dbReference>
<evidence type="ECO:0000313" key="2">
    <source>
        <dbReference type="Proteomes" id="UP001199054"/>
    </source>
</evidence>
<name>A0ABS8B8B9_9ACTN</name>
<dbReference type="Proteomes" id="UP001199054">
    <property type="component" value="Unassembled WGS sequence"/>
</dbReference>
<dbReference type="PANTHER" id="PTHR42305">
    <property type="entry name" value="MEMBRANE PROTEIN RV1733C-RELATED"/>
    <property type="match status" value="1"/>
</dbReference>
<organism evidence="1 2">
    <name type="scientific">Streptomyces antimicrobicus</name>
    <dbReference type="NCBI Taxonomy" id="2883108"/>
    <lineage>
        <taxon>Bacteria</taxon>
        <taxon>Bacillati</taxon>
        <taxon>Actinomycetota</taxon>
        <taxon>Actinomycetes</taxon>
        <taxon>Kitasatosporales</taxon>
        <taxon>Streptomycetaceae</taxon>
        <taxon>Streptomyces</taxon>
    </lineage>
</organism>
<sequence>MKDRTSGRGANPLRRKADRTRTRLRLAFAVACLVAVFCGVAAGRASWTGSSRAAESIARHRHEVSAVTVGETFYLAGARPRGAPADVARATWHYPLDRSHTDTVPVPRGTRAGDTVRVWVDDAGHEASAPPGTADVALDAFGVGAGALTGVLLVSGLLVRGGLRLVDARSSRAWETEWESVEPLWSGRLRPGHGAGDG</sequence>
<accession>A0ABS8B8B9</accession>
<comment type="caution">
    <text evidence="1">The sequence shown here is derived from an EMBL/GenBank/DDBJ whole genome shotgun (WGS) entry which is preliminary data.</text>
</comment>
<dbReference type="EMBL" id="JAJAUY010000055">
    <property type="protein sequence ID" value="MCB5180857.1"/>
    <property type="molecule type" value="Genomic_DNA"/>
</dbReference>
<gene>
    <name evidence="1" type="ORF">LG632_15880</name>
</gene>
<dbReference type="PANTHER" id="PTHR42305:SF1">
    <property type="entry name" value="MEMBRANE PROTEIN RV1733C-RELATED"/>
    <property type="match status" value="1"/>
</dbReference>
<protein>
    <recommendedName>
        <fullName evidence="3">Integral membrane protein</fullName>
    </recommendedName>
</protein>
<proteinExistence type="predicted"/>